<dbReference type="CDD" id="cd00609">
    <property type="entry name" value="AAT_like"/>
    <property type="match status" value="1"/>
</dbReference>
<reference evidence="4 5" key="1">
    <citation type="submission" date="2023-01" db="EMBL/GenBank/DDBJ databases">
        <title>Analysis of 21 Apiospora genomes using comparative genomics revels a genus with tremendous synthesis potential of carbohydrate active enzymes and secondary metabolites.</title>
        <authorList>
            <person name="Sorensen T."/>
        </authorList>
    </citation>
    <scope>NUCLEOTIDE SEQUENCE [LARGE SCALE GENOMIC DNA]</scope>
    <source>
        <strain evidence="4 5">CBS 117206</strain>
    </source>
</reference>
<dbReference type="InterPro" id="IPR015421">
    <property type="entry name" value="PyrdxlP-dep_Trfase_major"/>
</dbReference>
<dbReference type="PANTHER" id="PTHR43510:SF1">
    <property type="entry name" value="AMINOTRANSFERASE FUNCTION, HYPOTHETICAL (EUROFUNG)"/>
    <property type="match status" value="1"/>
</dbReference>
<sequence>MAKIPPFDVEQWMDKYETIPGVLNVAETCCSSISVQDLTRFNTRQNAPAPLDLSTRLTYGAIRGSDELRRNIAALYEHGSSSLPFSPDSVIVTQGAISANHLVFYSQIGAGDHVICVFPTYQQLYSIPKTLGAEVTLWELKEENGWVPNVDALEGLVKANTKMIVINNPNNPTGAIIPTSILAQIVGVAQKHDIILFSDEVYRPLFHSISAGHAPPSVVSMDYKKTIVTSSMSKAWALAGIRVGWVASPDEGIIKDITVARDYTTISVSRIDDQIANYALSPEVRPGLIARNLELAKTNLELLDQFVKDHASVVSWVRPVAGTTAFMKFKIGDKLAEDEEFCKHLLDTTKVMLLPGSKCFGHGETFKVFVRIGYVSETAILKAGLRQLSRYVKKYSLK</sequence>
<name>A0AAW0QM25_9PEZI</name>
<dbReference type="InterPro" id="IPR004838">
    <property type="entry name" value="NHTrfase_class1_PyrdxlP-BS"/>
</dbReference>
<evidence type="ECO:0000313" key="4">
    <source>
        <dbReference type="EMBL" id="KAK8106614.1"/>
    </source>
</evidence>
<dbReference type="AlphaFoldDB" id="A0AAW0QM25"/>
<proteinExistence type="inferred from homology"/>
<organism evidence="4 5">
    <name type="scientific">Apiospora kogelbergensis</name>
    <dbReference type="NCBI Taxonomy" id="1337665"/>
    <lineage>
        <taxon>Eukaryota</taxon>
        <taxon>Fungi</taxon>
        <taxon>Dikarya</taxon>
        <taxon>Ascomycota</taxon>
        <taxon>Pezizomycotina</taxon>
        <taxon>Sordariomycetes</taxon>
        <taxon>Xylariomycetidae</taxon>
        <taxon>Amphisphaeriales</taxon>
        <taxon>Apiosporaceae</taxon>
        <taxon>Apiospora</taxon>
    </lineage>
</organism>
<keyword evidence="5" id="KW-1185">Reference proteome</keyword>
<feature type="domain" description="Aminotransferase class I/classII large" evidence="3">
    <location>
        <begin position="50"/>
        <end position="374"/>
    </location>
</feature>
<evidence type="ECO:0000256" key="1">
    <source>
        <dbReference type="ARBA" id="ARBA00007441"/>
    </source>
</evidence>
<evidence type="ECO:0000313" key="5">
    <source>
        <dbReference type="Proteomes" id="UP001392437"/>
    </source>
</evidence>
<comment type="similarity">
    <text evidence="1">Belongs to the class-I pyridoxal-phosphate-dependent aminotransferase family.</text>
</comment>
<protein>
    <recommendedName>
        <fullName evidence="3">Aminotransferase class I/classII large domain-containing protein</fullName>
    </recommendedName>
</protein>
<dbReference type="SUPFAM" id="SSF53383">
    <property type="entry name" value="PLP-dependent transferases"/>
    <property type="match status" value="1"/>
</dbReference>
<dbReference type="InterPro" id="IPR004839">
    <property type="entry name" value="Aminotransferase_I/II_large"/>
</dbReference>
<dbReference type="PANTHER" id="PTHR43510">
    <property type="entry name" value="AMINOTRANSFERASE FUNCTION, HYPOTHETICAL (EUROFUNG)"/>
    <property type="match status" value="1"/>
</dbReference>
<dbReference type="GO" id="GO:0003824">
    <property type="term" value="F:catalytic activity"/>
    <property type="evidence" value="ECO:0007669"/>
    <property type="project" value="InterPro"/>
</dbReference>
<dbReference type="InterPro" id="IPR015424">
    <property type="entry name" value="PyrdxlP-dep_Trfase"/>
</dbReference>
<dbReference type="InterPro" id="IPR015422">
    <property type="entry name" value="PyrdxlP-dep_Trfase_small"/>
</dbReference>
<evidence type="ECO:0000256" key="2">
    <source>
        <dbReference type="ARBA" id="ARBA00022898"/>
    </source>
</evidence>
<dbReference type="Pfam" id="PF00155">
    <property type="entry name" value="Aminotran_1_2"/>
    <property type="match status" value="1"/>
</dbReference>
<accession>A0AAW0QM25</accession>
<evidence type="ECO:0000259" key="3">
    <source>
        <dbReference type="Pfam" id="PF00155"/>
    </source>
</evidence>
<dbReference type="PROSITE" id="PS00105">
    <property type="entry name" value="AA_TRANSFER_CLASS_1"/>
    <property type="match status" value="1"/>
</dbReference>
<dbReference type="Gene3D" id="3.40.640.10">
    <property type="entry name" value="Type I PLP-dependent aspartate aminotransferase-like (Major domain)"/>
    <property type="match status" value="1"/>
</dbReference>
<comment type="caution">
    <text evidence="4">The sequence shown here is derived from an EMBL/GenBank/DDBJ whole genome shotgun (WGS) entry which is preliminary data.</text>
</comment>
<keyword evidence="2" id="KW-0663">Pyridoxal phosphate</keyword>
<dbReference type="GO" id="GO:0030170">
    <property type="term" value="F:pyridoxal phosphate binding"/>
    <property type="evidence" value="ECO:0007669"/>
    <property type="project" value="InterPro"/>
</dbReference>
<dbReference type="EMBL" id="JAQQWP010000008">
    <property type="protein sequence ID" value="KAK8106614.1"/>
    <property type="molecule type" value="Genomic_DNA"/>
</dbReference>
<dbReference type="Proteomes" id="UP001392437">
    <property type="component" value="Unassembled WGS sequence"/>
</dbReference>
<gene>
    <name evidence="4" type="ORF">PG999_009973</name>
</gene>
<dbReference type="Gene3D" id="3.90.1150.10">
    <property type="entry name" value="Aspartate Aminotransferase, domain 1"/>
    <property type="match status" value="1"/>
</dbReference>